<reference evidence="3 4" key="1">
    <citation type="submission" date="2012-08" db="EMBL/GenBank/DDBJ databases">
        <authorList>
            <person name="Gan P.H.P."/>
            <person name="Ikeda K."/>
            <person name="Irieda H."/>
            <person name="Narusaka M."/>
            <person name="O'Connell R.J."/>
            <person name="Narusaka Y."/>
            <person name="Takano Y."/>
            <person name="Kubo Y."/>
            <person name="Shirasu K."/>
        </authorList>
    </citation>
    <scope>NUCLEOTIDE SEQUENCE [LARGE SCALE GENOMIC DNA]</scope>
    <source>
        <strain evidence="3 4">Nara gc5</strain>
    </source>
</reference>
<dbReference type="AlphaFoldDB" id="A0A7J6ISB0"/>
<dbReference type="EMBL" id="ANPB02000007">
    <property type="protein sequence ID" value="KAF4479769.1"/>
    <property type="molecule type" value="Genomic_DNA"/>
</dbReference>
<organism evidence="3 4">
    <name type="scientific">Colletotrichum fructicola (strain Nara gc5)</name>
    <name type="common">Anthracnose fungus</name>
    <name type="synonym">Colletotrichum gloeosporioides (strain Nara gc5)</name>
    <dbReference type="NCBI Taxonomy" id="1213859"/>
    <lineage>
        <taxon>Eukaryota</taxon>
        <taxon>Fungi</taxon>
        <taxon>Dikarya</taxon>
        <taxon>Ascomycota</taxon>
        <taxon>Pezizomycotina</taxon>
        <taxon>Sordariomycetes</taxon>
        <taxon>Hypocreomycetidae</taxon>
        <taxon>Glomerellales</taxon>
        <taxon>Glomerellaceae</taxon>
        <taxon>Colletotrichum</taxon>
        <taxon>Colletotrichum gloeosporioides species complex</taxon>
    </lineage>
</organism>
<feature type="signal peptide" evidence="2">
    <location>
        <begin position="1"/>
        <end position="20"/>
    </location>
</feature>
<evidence type="ECO:0000256" key="1">
    <source>
        <dbReference type="SAM" id="MobiDB-lite"/>
    </source>
</evidence>
<keyword evidence="2" id="KW-0732">Signal</keyword>
<dbReference type="InParanoid" id="A0A7J6ISB0"/>
<gene>
    <name evidence="3" type="ORF">CGGC5_v011871</name>
</gene>
<dbReference type="Proteomes" id="UP000011096">
    <property type="component" value="Unassembled WGS sequence"/>
</dbReference>
<protein>
    <submittedName>
        <fullName evidence="3">Uncharacterized protein</fullName>
    </submittedName>
</protein>
<sequence length="91" mass="10473">MPRSCLKARALLSNIPGTWALLAYKSQCGELTSYPLFFFTSLLIRYEHTVSLFHLILSKDIRTETFNLTRRRRASQDGHQRPGKTRFPASS</sequence>
<name>A0A7J6ISB0_COLFN</name>
<evidence type="ECO:0000313" key="3">
    <source>
        <dbReference type="EMBL" id="KAF4479769.1"/>
    </source>
</evidence>
<dbReference type="GeneID" id="90980188"/>
<evidence type="ECO:0000313" key="4">
    <source>
        <dbReference type="Proteomes" id="UP000011096"/>
    </source>
</evidence>
<reference evidence="3 4" key="2">
    <citation type="submission" date="2020-04" db="EMBL/GenBank/DDBJ databases">
        <title>Genome sequencing and assembly of multiple isolates from the Colletotrichum gloeosporioides species complex.</title>
        <authorList>
            <person name="Gan P."/>
            <person name="Shirasu K."/>
        </authorList>
    </citation>
    <scope>NUCLEOTIDE SEQUENCE [LARGE SCALE GENOMIC DNA]</scope>
    <source>
        <strain evidence="3 4">Nara gc5</strain>
    </source>
</reference>
<dbReference type="RefSeq" id="XP_066008037.1">
    <property type="nucleotide sequence ID" value="XM_066152613.1"/>
</dbReference>
<proteinExistence type="predicted"/>
<feature type="region of interest" description="Disordered" evidence="1">
    <location>
        <begin position="70"/>
        <end position="91"/>
    </location>
</feature>
<feature type="chain" id="PRO_5029732486" evidence="2">
    <location>
        <begin position="21"/>
        <end position="91"/>
    </location>
</feature>
<keyword evidence="4" id="KW-1185">Reference proteome</keyword>
<accession>A0A7J6ISB0</accession>
<comment type="caution">
    <text evidence="3">The sequence shown here is derived from an EMBL/GenBank/DDBJ whole genome shotgun (WGS) entry which is preliminary data.</text>
</comment>
<evidence type="ECO:0000256" key="2">
    <source>
        <dbReference type="SAM" id="SignalP"/>
    </source>
</evidence>